<proteinExistence type="predicted"/>
<sequence length="181" mass="20119">MRMSWGLEVLFLEKCSHRLQMNFRDSSGLVSRVLKRGHQDARVEGARKSLFWVTLSQKISISTLSIAHLLCEVFRSLAKPHKPRVPPPMMPFRAQPPQVAFPLGLLLTTPSPCQRRAVARPTFTGPLGASAAKRNLLLPPRTSLSRKTTRMFFVSRCGECSFVSSSDSDTISSEPCLPTPV</sequence>
<name>M3YGZ1_MUSPF</name>
<dbReference type="HOGENOM" id="CLU_1488579_0_0_1"/>
<accession>M3YGZ1</accession>
<evidence type="ECO:0000313" key="1">
    <source>
        <dbReference type="Ensembl" id="ENSMPUP00000010598.1"/>
    </source>
</evidence>
<dbReference type="InParanoid" id="M3YGZ1"/>
<reference evidence="1" key="1">
    <citation type="submission" date="2024-06" db="UniProtKB">
        <authorList>
            <consortium name="Ensembl"/>
        </authorList>
    </citation>
    <scope>IDENTIFICATION</scope>
</reference>
<dbReference type="EMBL" id="AEYP01049947">
    <property type="status" value="NOT_ANNOTATED_CDS"/>
    <property type="molecule type" value="Genomic_DNA"/>
</dbReference>
<dbReference type="AlphaFoldDB" id="M3YGZ1"/>
<protein>
    <submittedName>
        <fullName evidence="1">Uncharacterized protein</fullName>
    </submittedName>
</protein>
<dbReference type="Ensembl" id="ENSMPUT00000010772.1">
    <property type="protein sequence ID" value="ENSMPUP00000010598.1"/>
    <property type="gene ID" value="ENSMPUG00000010681.1"/>
</dbReference>
<organism evidence="1">
    <name type="scientific">Mustela putorius furo</name>
    <name type="common">European domestic ferret</name>
    <name type="synonym">Mustela furo</name>
    <dbReference type="NCBI Taxonomy" id="9669"/>
    <lineage>
        <taxon>Eukaryota</taxon>
        <taxon>Metazoa</taxon>
        <taxon>Chordata</taxon>
        <taxon>Craniata</taxon>
        <taxon>Vertebrata</taxon>
        <taxon>Euteleostomi</taxon>
        <taxon>Mammalia</taxon>
        <taxon>Eutheria</taxon>
        <taxon>Laurasiatheria</taxon>
        <taxon>Carnivora</taxon>
        <taxon>Caniformia</taxon>
        <taxon>Musteloidea</taxon>
        <taxon>Mustelidae</taxon>
        <taxon>Mustelinae</taxon>
        <taxon>Mustela</taxon>
    </lineage>
</organism>